<dbReference type="EMBL" id="JBHMDY010000013">
    <property type="protein sequence ID" value="MFB9261305.1"/>
    <property type="molecule type" value="Genomic_DNA"/>
</dbReference>
<name>A0ABV5JWL9_9ACTN</name>
<dbReference type="Pfam" id="PF02616">
    <property type="entry name" value="SMC_ScpA"/>
    <property type="match status" value="1"/>
</dbReference>
<keyword evidence="1" id="KW-0159">Chromosome partition</keyword>
<dbReference type="InterPro" id="IPR003768">
    <property type="entry name" value="ScpA"/>
</dbReference>
<reference evidence="4 5" key="1">
    <citation type="submission" date="2024-09" db="EMBL/GenBank/DDBJ databases">
        <authorList>
            <person name="Sun Q."/>
            <person name="Mori K."/>
        </authorList>
    </citation>
    <scope>NUCLEOTIDE SEQUENCE [LARGE SCALE GENOMIC DNA]</scope>
    <source>
        <strain evidence="4 5">CCM 7659</strain>
    </source>
</reference>
<sequence length="308" mass="33490">MSDAVSDVETPPGQEAGEETVPDAVAEEGTGPEVAGPEQSVPDGAADGERAFTVHLTNFTGPFDLLLGLIDSRRLDVTEVALHMVTDEFIAHTRELGKEAGLEEVTEFLVVAATLLDLKTARLVPSGEVQDPEDLALLQARDMLFARLLQFRAFRRVAELFAELDRTAQRAYPRTAGPDEEFLGLLPEVELGVDAEQLATIAAVAFRPRPVDEVGVAHVHTPVVSVPEQAGRVLELLRFRGKGTWVDFRELIAGSGESLVVVARFLALLELYRARAVALTQDEALGDLLVSWTGEEATEVTRGRDEWT</sequence>
<dbReference type="Gene3D" id="6.10.250.2410">
    <property type="match status" value="1"/>
</dbReference>
<evidence type="ECO:0000313" key="4">
    <source>
        <dbReference type="EMBL" id="MFB9261305.1"/>
    </source>
</evidence>
<keyword evidence="5" id="KW-1185">Reference proteome</keyword>
<gene>
    <name evidence="4" type="ORF">ACFFVD_16025</name>
</gene>
<evidence type="ECO:0000256" key="3">
    <source>
        <dbReference type="SAM" id="MobiDB-lite"/>
    </source>
</evidence>
<accession>A0ABV5JWL9</accession>
<dbReference type="Proteomes" id="UP001589700">
    <property type="component" value="Unassembled WGS sequence"/>
</dbReference>
<protein>
    <recommendedName>
        <fullName evidence="2">Segregation and condensation protein A</fullName>
    </recommendedName>
</protein>
<comment type="caution">
    <text evidence="4">The sequence shown here is derived from an EMBL/GenBank/DDBJ whole genome shotgun (WGS) entry which is preliminary data.</text>
</comment>
<evidence type="ECO:0000313" key="5">
    <source>
        <dbReference type="Proteomes" id="UP001589700"/>
    </source>
</evidence>
<proteinExistence type="predicted"/>
<dbReference type="PANTHER" id="PTHR33969:SF2">
    <property type="entry name" value="SEGREGATION AND CONDENSATION PROTEIN A"/>
    <property type="match status" value="1"/>
</dbReference>
<feature type="region of interest" description="Disordered" evidence="3">
    <location>
        <begin position="1"/>
        <end position="45"/>
    </location>
</feature>
<evidence type="ECO:0000256" key="2">
    <source>
        <dbReference type="ARBA" id="ARBA00044777"/>
    </source>
</evidence>
<evidence type="ECO:0000256" key="1">
    <source>
        <dbReference type="ARBA" id="ARBA00022829"/>
    </source>
</evidence>
<organism evidence="4 5">
    <name type="scientific">Dietzia aerolata</name>
    <dbReference type="NCBI Taxonomy" id="595984"/>
    <lineage>
        <taxon>Bacteria</taxon>
        <taxon>Bacillati</taxon>
        <taxon>Actinomycetota</taxon>
        <taxon>Actinomycetes</taxon>
        <taxon>Mycobacteriales</taxon>
        <taxon>Dietziaceae</taxon>
        <taxon>Dietzia</taxon>
    </lineage>
</organism>
<dbReference type="RefSeq" id="WP_182630826.1">
    <property type="nucleotide sequence ID" value="NZ_JAALDM010000015.1"/>
</dbReference>
<dbReference type="PANTHER" id="PTHR33969">
    <property type="entry name" value="SEGREGATION AND CONDENSATION PROTEIN A"/>
    <property type="match status" value="1"/>
</dbReference>